<dbReference type="RefSeq" id="WP_346188274.1">
    <property type="nucleotide sequence ID" value="NZ_BAABRL010000004.1"/>
</dbReference>
<dbReference type="InterPro" id="IPR057736">
    <property type="entry name" value="SAF_PseI/NeuA/NeuB"/>
</dbReference>
<reference evidence="2 3" key="1">
    <citation type="submission" date="2024-02" db="EMBL/GenBank/DDBJ databases">
        <title>Rubritalea halochordaticola NBRC 107102.</title>
        <authorList>
            <person name="Ichikawa N."/>
            <person name="Katano-Makiyama Y."/>
            <person name="Hidaka K."/>
        </authorList>
    </citation>
    <scope>NUCLEOTIDE SEQUENCE [LARGE SCALE GENOMIC DNA]</scope>
    <source>
        <strain evidence="2 3">NBRC 107102</strain>
    </source>
</reference>
<gene>
    <name evidence="2" type="primary">pseI</name>
    <name evidence="2" type="ORF">Rhal01_01657</name>
</gene>
<evidence type="ECO:0000313" key="3">
    <source>
        <dbReference type="Proteomes" id="UP001424741"/>
    </source>
</evidence>
<dbReference type="InterPro" id="IPR013785">
    <property type="entry name" value="Aldolase_TIM"/>
</dbReference>
<dbReference type="CDD" id="cd11615">
    <property type="entry name" value="SAF_NeuB_like"/>
    <property type="match status" value="1"/>
</dbReference>
<dbReference type="SUPFAM" id="SSF51569">
    <property type="entry name" value="Aldolase"/>
    <property type="match status" value="1"/>
</dbReference>
<dbReference type="EMBL" id="BAABRL010000004">
    <property type="protein sequence ID" value="GAA5495482.1"/>
    <property type="molecule type" value="Genomic_DNA"/>
</dbReference>
<feature type="domain" description="AFP-like" evidence="1">
    <location>
        <begin position="294"/>
        <end position="350"/>
    </location>
</feature>
<dbReference type="InterPro" id="IPR013974">
    <property type="entry name" value="SAF"/>
</dbReference>
<dbReference type="PANTHER" id="PTHR42966:SF2">
    <property type="entry name" value="PSEUDAMINIC ACID SYNTHASE"/>
    <property type="match status" value="1"/>
</dbReference>
<dbReference type="PROSITE" id="PS50844">
    <property type="entry name" value="AFP_LIKE"/>
    <property type="match status" value="1"/>
</dbReference>
<dbReference type="Gene3D" id="3.20.20.70">
    <property type="entry name" value="Aldolase class I"/>
    <property type="match status" value="1"/>
</dbReference>
<dbReference type="InterPro" id="IPR051690">
    <property type="entry name" value="PseI-like"/>
</dbReference>
<comment type="caution">
    <text evidence="2">The sequence shown here is derived from an EMBL/GenBank/DDBJ whole genome shotgun (WGS) entry which is preliminary data.</text>
</comment>
<dbReference type="NCBIfam" id="TIGR03586">
    <property type="entry name" value="PseI"/>
    <property type="match status" value="1"/>
</dbReference>
<keyword evidence="3" id="KW-1185">Reference proteome</keyword>
<dbReference type="InterPro" id="IPR013132">
    <property type="entry name" value="PseI/NeuA/B-like_N"/>
</dbReference>
<organism evidence="2 3">
    <name type="scientific">Rubritalea halochordaticola</name>
    <dbReference type="NCBI Taxonomy" id="714537"/>
    <lineage>
        <taxon>Bacteria</taxon>
        <taxon>Pseudomonadati</taxon>
        <taxon>Verrucomicrobiota</taxon>
        <taxon>Verrucomicrobiia</taxon>
        <taxon>Verrucomicrobiales</taxon>
        <taxon>Rubritaleaceae</taxon>
        <taxon>Rubritalea</taxon>
    </lineage>
</organism>
<dbReference type="SUPFAM" id="SSF51269">
    <property type="entry name" value="AFP III-like domain"/>
    <property type="match status" value="1"/>
</dbReference>
<dbReference type="InterPro" id="IPR036732">
    <property type="entry name" value="AFP_Neu5c_C_sf"/>
</dbReference>
<dbReference type="SMART" id="SM00858">
    <property type="entry name" value="SAF"/>
    <property type="match status" value="1"/>
</dbReference>
<dbReference type="PANTHER" id="PTHR42966">
    <property type="entry name" value="N-ACETYLNEURAMINATE SYNTHASE"/>
    <property type="match status" value="1"/>
</dbReference>
<name>A0ABP9V2F4_9BACT</name>
<dbReference type="InterPro" id="IPR020030">
    <property type="entry name" value="Pseudaminic_synth_PseI"/>
</dbReference>
<dbReference type="InterPro" id="IPR006190">
    <property type="entry name" value="SAF_AFP_Neu5Ac"/>
</dbReference>
<proteinExistence type="predicted"/>
<dbReference type="Gene3D" id="3.90.1210.10">
    <property type="entry name" value="Antifreeze-like/N-acetylneuraminic acid synthase C-terminal domain"/>
    <property type="match status" value="1"/>
</dbReference>
<dbReference type="Pfam" id="PF08666">
    <property type="entry name" value="SAF"/>
    <property type="match status" value="1"/>
</dbReference>
<accession>A0ABP9V2F4</accession>
<dbReference type="Proteomes" id="UP001424741">
    <property type="component" value="Unassembled WGS sequence"/>
</dbReference>
<dbReference type="Pfam" id="PF03102">
    <property type="entry name" value="NeuB"/>
    <property type="match status" value="1"/>
</dbReference>
<protein>
    <submittedName>
        <fullName evidence="2">Pseudaminic acid synthase</fullName>
    </submittedName>
</protein>
<evidence type="ECO:0000313" key="2">
    <source>
        <dbReference type="EMBL" id="GAA5495482.1"/>
    </source>
</evidence>
<evidence type="ECO:0000259" key="1">
    <source>
        <dbReference type="PROSITE" id="PS50844"/>
    </source>
</evidence>
<sequence>MHTTIEIAGRKIGPGHPCYIIAELSANHGQKIDNALALVKVAKDAGADAIKLQTYRANTITIDCDTEPFMIRKGTSWEGRRLYDLYEEAHTPWEWHQAIFEEAAKHGLHCFSSPFDDTAVDFLENLNAPAYKIASFEIVDHGLIARCAATKKPMIISTGMASKEEIAEAVQVARDNGCTQLALLKCVSAYPAPPEEMNLSTIADLQQSFDCPAGLSDHTLGTTIPVAAATLGASIIEKHFTLRRADGGPDSHFSLEPHEFKDMVSSVRAAQSAIGTPSYQLTPSQEASRMFRRSLFAVKNIAAGETFTTENIRSIRPAHGLPPKDLPKILGKTATNFIPFGTPLSWDIIS</sequence>